<dbReference type="EMBL" id="JAYFUL010000028">
    <property type="protein sequence ID" value="MEA5259262.1"/>
    <property type="molecule type" value="Genomic_DNA"/>
</dbReference>
<dbReference type="SUPFAM" id="SSF53474">
    <property type="entry name" value="alpha/beta-Hydrolases"/>
    <property type="match status" value="1"/>
</dbReference>
<dbReference type="Proteomes" id="UP001304671">
    <property type="component" value="Unassembled WGS sequence"/>
</dbReference>
<sequence length="278" mass="31208">MASIKKISARLTGLYFNLLAFVLPEKLKKDGFNLFCTPFSKGLKPHHQAFLMPAFAEVLEVDGNKIQTYRWGTGSKKVLLVHGWASHSFRWKSYIKALVEHDFTVLALDAPAHGNSTGKIMNLVIYERTLSAFLEKHPDLHTIIGHSIGGFATTYYLSRNPEASIQNAIILAAPGKVEEFFAFYVQFLGLSNKAIGLISEQFEKELQQKPSYFSAINFAQNINTKALIVHDRGDKSTNYLDSENLSQVWKGSTLKLTKGLGHELKSEELLQEIISFLQ</sequence>
<feature type="domain" description="Serine aminopeptidase S33" evidence="1">
    <location>
        <begin position="76"/>
        <end position="175"/>
    </location>
</feature>
<dbReference type="PANTHER" id="PTHR43194">
    <property type="entry name" value="HYDROLASE ALPHA/BETA FOLD FAMILY"/>
    <property type="match status" value="1"/>
</dbReference>
<evidence type="ECO:0000313" key="3">
    <source>
        <dbReference type="Proteomes" id="UP001304671"/>
    </source>
</evidence>
<evidence type="ECO:0000259" key="1">
    <source>
        <dbReference type="Pfam" id="PF12146"/>
    </source>
</evidence>
<dbReference type="GO" id="GO:0016787">
    <property type="term" value="F:hydrolase activity"/>
    <property type="evidence" value="ECO:0007669"/>
    <property type="project" value="UniProtKB-KW"/>
</dbReference>
<name>A0ABU5QQ98_9BACT</name>
<keyword evidence="3" id="KW-1185">Reference proteome</keyword>
<dbReference type="InterPro" id="IPR050228">
    <property type="entry name" value="Carboxylesterase_BioH"/>
</dbReference>
<organism evidence="2 3">
    <name type="scientific">Arcicella aquatica</name>
    <dbReference type="NCBI Taxonomy" id="217141"/>
    <lineage>
        <taxon>Bacteria</taxon>
        <taxon>Pseudomonadati</taxon>
        <taxon>Bacteroidota</taxon>
        <taxon>Cytophagia</taxon>
        <taxon>Cytophagales</taxon>
        <taxon>Flectobacillaceae</taxon>
        <taxon>Arcicella</taxon>
    </lineage>
</organism>
<dbReference type="InterPro" id="IPR029058">
    <property type="entry name" value="AB_hydrolase_fold"/>
</dbReference>
<dbReference type="PANTHER" id="PTHR43194:SF2">
    <property type="entry name" value="PEROXISOMAL MEMBRANE PROTEIN LPX1"/>
    <property type="match status" value="1"/>
</dbReference>
<dbReference type="Gene3D" id="3.40.50.1820">
    <property type="entry name" value="alpha/beta hydrolase"/>
    <property type="match status" value="1"/>
</dbReference>
<dbReference type="Pfam" id="PF12146">
    <property type="entry name" value="Hydrolase_4"/>
    <property type="match status" value="1"/>
</dbReference>
<accession>A0ABU5QQ98</accession>
<protein>
    <submittedName>
        <fullName evidence="2">Alpha/beta hydrolase</fullName>
    </submittedName>
</protein>
<gene>
    <name evidence="2" type="ORF">VB264_15805</name>
</gene>
<reference evidence="2 3" key="1">
    <citation type="submission" date="2023-12" db="EMBL/GenBank/DDBJ databases">
        <title>Novel species of the genus Arcicella isolated from rivers.</title>
        <authorList>
            <person name="Lu H."/>
        </authorList>
    </citation>
    <scope>NUCLEOTIDE SEQUENCE [LARGE SCALE GENOMIC DNA]</scope>
    <source>
        <strain evidence="2 3">LMG 21963</strain>
    </source>
</reference>
<dbReference type="InterPro" id="IPR022742">
    <property type="entry name" value="Hydrolase_4"/>
</dbReference>
<comment type="caution">
    <text evidence="2">The sequence shown here is derived from an EMBL/GenBank/DDBJ whole genome shotgun (WGS) entry which is preliminary data.</text>
</comment>
<evidence type="ECO:0000313" key="2">
    <source>
        <dbReference type="EMBL" id="MEA5259262.1"/>
    </source>
</evidence>
<proteinExistence type="predicted"/>
<dbReference type="RefSeq" id="WP_323250769.1">
    <property type="nucleotide sequence ID" value="NZ_JAYFUL010000028.1"/>
</dbReference>
<keyword evidence="2" id="KW-0378">Hydrolase</keyword>